<dbReference type="InterPro" id="IPR032942">
    <property type="entry name" value="BPI/LBP/Plunc"/>
</dbReference>
<dbReference type="Gene3D" id="3.15.10.10">
    <property type="entry name" value="Bactericidal permeability-increasing protein, domain 1"/>
    <property type="match status" value="1"/>
</dbReference>
<dbReference type="SMART" id="SM00329">
    <property type="entry name" value="BPI2"/>
    <property type="match status" value="1"/>
</dbReference>
<dbReference type="InterPro" id="IPR017943">
    <property type="entry name" value="Bactericidal_perm-incr_a/b_dom"/>
</dbReference>
<dbReference type="InterPro" id="IPR001124">
    <property type="entry name" value="Lipid-bd_serum_glycop_C"/>
</dbReference>
<feature type="signal peptide" evidence="7">
    <location>
        <begin position="1"/>
        <end position="24"/>
    </location>
</feature>
<comment type="similarity">
    <text evidence="2">Belongs to the BPI/LBP/Plunc superfamily. BPI/LBP family.</text>
</comment>
<sequence>MTAMSSQCLFVCFLLLFTLREGLCARNPGFKARITQKGFTYAINSATEALKENVQKLKIPDQSGKASGFDYSINNINVVQFTAPASTLNTIPGVGLSWRASGAGIKVHGDFHYKKLFIKDSGSFDADVSGLSFSLGLDIGEDTNGRPTISSTGCSSNIDHVNFHFKGGMSWLYNLFRDKVGRLIKDTLNKQMCTLINKEINEDAKNKLAQLKVTTRLGKKFLLDYRLIKKPEFQPQYMDTFHKGELFWLTDPGTESPLNPPPMPNDTDTSSMLYLWMSDYMFDTIGYTAQKHGFLVYNLTQKDLPPGNKGALNTTCSGIQCIGVLIPQIGKHFPNMNVELHMNSTQAPKMEVASGGVTLSFAGKIDMYATKPGSTAAPFLLTLHATMSTTVDVYMQKELLFAKIKDLDLKLKVEKSAVGEVSDFFLNFLIKQVLKSYLIPQLNDLGKRGFPLPVTGDIKFQNTKISFAKDTVLISTDLLYSPSTEYEIDDHDMSGPLKFKPFIRH</sequence>
<keyword evidence="3" id="KW-0964">Secreted</keyword>
<organism evidence="10">
    <name type="scientific">Ruditapes philippinarum</name>
    <name type="common">Japanese carpet shell</name>
    <name type="synonym">Venerupis philippinarum</name>
    <dbReference type="NCBI Taxonomy" id="129788"/>
    <lineage>
        <taxon>Eukaryota</taxon>
        <taxon>Metazoa</taxon>
        <taxon>Spiralia</taxon>
        <taxon>Lophotrochozoa</taxon>
        <taxon>Mollusca</taxon>
        <taxon>Bivalvia</taxon>
        <taxon>Autobranchia</taxon>
        <taxon>Heteroconchia</taxon>
        <taxon>Euheterodonta</taxon>
        <taxon>Imparidentia</taxon>
        <taxon>Neoheterodontei</taxon>
        <taxon>Venerida</taxon>
        <taxon>Veneroidea</taxon>
        <taxon>Veneridae</taxon>
        <taxon>Ruditapes</taxon>
    </lineage>
</organism>
<keyword evidence="7" id="KW-0732">Signal</keyword>
<dbReference type="GO" id="GO:0005615">
    <property type="term" value="C:extracellular space"/>
    <property type="evidence" value="ECO:0007669"/>
    <property type="project" value="InterPro"/>
</dbReference>
<dbReference type="FunFam" id="3.15.10.10:FF:000001">
    <property type="entry name" value="phospholipid transfer protein-like"/>
    <property type="match status" value="1"/>
</dbReference>
<evidence type="ECO:0000256" key="5">
    <source>
        <dbReference type="ARBA" id="ARBA00023180"/>
    </source>
</evidence>
<evidence type="ECO:0000256" key="4">
    <source>
        <dbReference type="ARBA" id="ARBA00023157"/>
    </source>
</evidence>
<dbReference type="FunFam" id="3.15.20.10:FF:000001">
    <property type="entry name" value="Phospholipid transfer protein"/>
    <property type="match status" value="1"/>
</dbReference>
<dbReference type="Pfam" id="PF02886">
    <property type="entry name" value="LBP_BPI_CETP_C"/>
    <property type="match status" value="1"/>
</dbReference>
<feature type="domain" description="Lipid-binding serum glycoprotein C-terminal" evidence="9">
    <location>
        <begin position="267"/>
        <end position="476"/>
    </location>
</feature>
<evidence type="ECO:0000256" key="1">
    <source>
        <dbReference type="ARBA" id="ARBA00004613"/>
    </source>
</evidence>
<dbReference type="PIRSF" id="PIRSF002417">
    <property type="entry name" value="Lipid_binding_protein"/>
    <property type="match status" value="1"/>
</dbReference>
<protein>
    <submittedName>
        <fullName evidence="10">BPI</fullName>
    </submittedName>
</protein>
<dbReference type="SMART" id="SM00328">
    <property type="entry name" value="BPI1"/>
    <property type="match status" value="1"/>
</dbReference>
<dbReference type="EMBL" id="MH559335">
    <property type="protein sequence ID" value="QBL56987.1"/>
    <property type="molecule type" value="mRNA"/>
</dbReference>
<dbReference type="Gene3D" id="3.15.20.10">
    <property type="entry name" value="Bactericidal permeability-increasing protein, domain 2"/>
    <property type="match status" value="1"/>
</dbReference>
<accession>A0A482AWQ5</accession>
<evidence type="ECO:0000313" key="10">
    <source>
        <dbReference type="EMBL" id="QBL56987.1"/>
    </source>
</evidence>
<dbReference type="SUPFAM" id="SSF55394">
    <property type="entry name" value="Bactericidal permeability-increasing protein, BPI"/>
    <property type="match status" value="2"/>
</dbReference>
<feature type="disulfide bond" evidence="6">
    <location>
        <begin position="154"/>
        <end position="193"/>
    </location>
</feature>
<comment type="subcellular location">
    <subcellularLocation>
        <location evidence="1">Secreted</location>
    </subcellularLocation>
</comment>
<evidence type="ECO:0000256" key="7">
    <source>
        <dbReference type="SAM" id="SignalP"/>
    </source>
</evidence>
<proteinExistence type="evidence at transcript level"/>
<dbReference type="SMR" id="A0A482AWQ5"/>
<evidence type="ECO:0000259" key="8">
    <source>
        <dbReference type="SMART" id="SM00328"/>
    </source>
</evidence>
<dbReference type="PANTHER" id="PTHR10504">
    <property type="entry name" value="BACTERICIDAL PERMEABILITY-INCREASING BPI PROTEIN-RELATED"/>
    <property type="match status" value="1"/>
</dbReference>
<dbReference type="PANTHER" id="PTHR10504:SF131">
    <property type="entry name" value="BPI2 DOMAIN-CONTAINING PROTEIN"/>
    <property type="match status" value="1"/>
</dbReference>
<evidence type="ECO:0000256" key="3">
    <source>
        <dbReference type="ARBA" id="ARBA00022525"/>
    </source>
</evidence>
<dbReference type="InterPro" id="IPR017942">
    <property type="entry name" value="Lipid-bd_serum_glycop_N"/>
</dbReference>
<name>A0A482AWQ5_RUDPH</name>
<keyword evidence="4 6" id="KW-1015">Disulfide bond</keyword>
<dbReference type="InterPro" id="IPR030675">
    <property type="entry name" value="BPI/LBP"/>
</dbReference>
<dbReference type="AlphaFoldDB" id="A0A482AWQ5"/>
<dbReference type="GO" id="GO:0008289">
    <property type="term" value="F:lipid binding"/>
    <property type="evidence" value="ECO:0007669"/>
    <property type="project" value="InterPro"/>
</dbReference>
<evidence type="ECO:0000259" key="9">
    <source>
        <dbReference type="SMART" id="SM00329"/>
    </source>
</evidence>
<evidence type="ECO:0000256" key="2">
    <source>
        <dbReference type="ARBA" id="ARBA00007292"/>
    </source>
</evidence>
<keyword evidence="5" id="KW-0325">Glycoprotein</keyword>
<feature type="domain" description="Lipid-binding serum glycoprotein N-terminal" evidence="8">
    <location>
        <begin position="33"/>
        <end position="251"/>
    </location>
</feature>
<evidence type="ECO:0000256" key="6">
    <source>
        <dbReference type="PIRSR" id="PIRSR002417-50"/>
    </source>
</evidence>
<feature type="chain" id="PRO_5019728017" evidence="7">
    <location>
        <begin position="25"/>
        <end position="505"/>
    </location>
</feature>
<reference evidence="10" key="1">
    <citation type="submission" date="2018-07" db="EMBL/GenBank/DDBJ databases">
        <authorList>
            <person name="Yang D."/>
        </authorList>
    </citation>
    <scope>NUCLEOTIDE SEQUENCE</scope>
</reference>
<dbReference type="Pfam" id="PF01273">
    <property type="entry name" value="LBP_BPI_CETP"/>
    <property type="match status" value="1"/>
</dbReference>